<comment type="similarity">
    <text evidence="1 10">Belongs to the GHMP kinase family. IspE subfamily.</text>
</comment>
<keyword evidence="8 10" id="KW-0414">Isoprene biosynthesis</keyword>
<reference evidence="13 14" key="1">
    <citation type="submission" date="2019-03" db="EMBL/GenBank/DDBJ databases">
        <title>Genome sequence of Sphingomonas sp. 17J27-24.</title>
        <authorList>
            <person name="Kim M."/>
            <person name="Maeng S."/>
            <person name="Sathiyaraj S."/>
        </authorList>
    </citation>
    <scope>NUCLEOTIDE SEQUENCE [LARGE SCALE GENOMIC DNA]</scope>
    <source>
        <strain evidence="13 14">17J27-24</strain>
    </source>
</reference>
<evidence type="ECO:0000256" key="9">
    <source>
        <dbReference type="ARBA" id="ARBA00032554"/>
    </source>
</evidence>
<dbReference type="GO" id="GO:0016114">
    <property type="term" value="P:terpenoid biosynthetic process"/>
    <property type="evidence" value="ECO:0007669"/>
    <property type="project" value="UniProtKB-UniRule"/>
</dbReference>
<evidence type="ECO:0000313" key="14">
    <source>
        <dbReference type="Proteomes" id="UP000298213"/>
    </source>
</evidence>
<proteinExistence type="inferred from homology"/>
<comment type="caution">
    <text evidence="13">The sequence shown here is derived from an EMBL/GenBank/DDBJ whole genome shotgun (WGS) entry which is preliminary data.</text>
</comment>
<evidence type="ECO:0000259" key="12">
    <source>
        <dbReference type="Pfam" id="PF08544"/>
    </source>
</evidence>
<keyword evidence="7 10" id="KW-0067">ATP-binding</keyword>
<comment type="function">
    <text evidence="10">Catalyzes the phosphorylation of the position 2 hydroxy group of 4-diphosphocytidyl-2C-methyl-D-erythritol.</text>
</comment>
<dbReference type="GO" id="GO:0005524">
    <property type="term" value="F:ATP binding"/>
    <property type="evidence" value="ECO:0007669"/>
    <property type="project" value="UniProtKB-UniRule"/>
</dbReference>
<accession>A0A4Y8ZTK4</accession>
<feature type="active site" evidence="10">
    <location>
        <position position="9"/>
    </location>
</feature>
<evidence type="ECO:0000256" key="1">
    <source>
        <dbReference type="ARBA" id="ARBA00009684"/>
    </source>
</evidence>
<comment type="pathway">
    <text evidence="10">Isoprenoid biosynthesis; isopentenyl diphosphate biosynthesis via DXP pathway; isopentenyl diphosphate from 1-deoxy-D-xylulose 5-phosphate: step 3/6.</text>
</comment>
<dbReference type="InterPro" id="IPR004424">
    <property type="entry name" value="IspE"/>
</dbReference>
<evidence type="ECO:0000256" key="5">
    <source>
        <dbReference type="ARBA" id="ARBA00022741"/>
    </source>
</evidence>
<dbReference type="Gene3D" id="3.30.230.10">
    <property type="match status" value="1"/>
</dbReference>
<evidence type="ECO:0000256" key="4">
    <source>
        <dbReference type="ARBA" id="ARBA00022679"/>
    </source>
</evidence>
<feature type="binding site" evidence="10">
    <location>
        <begin position="94"/>
        <end position="104"/>
    </location>
    <ligand>
        <name>ATP</name>
        <dbReference type="ChEBI" id="CHEBI:30616"/>
    </ligand>
</feature>
<feature type="domain" description="GHMP kinase N-terminal" evidence="11">
    <location>
        <begin position="66"/>
        <end position="143"/>
    </location>
</feature>
<evidence type="ECO:0000256" key="3">
    <source>
        <dbReference type="ARBA" id="ARBA00017473"/>
    </source>
</evidence>
<evidence type="ECO:0000259" key="11">
    <source>
        <dbReference type="Pfam" id="PF00288"/>
    </source>
</evidence>
<dbReference type="GO" id="GO:0050515">
    <property type="term" value="F:4-(cytidine 5'-diphospho)-2-C-methyl-D-erythritol kinase activity"/>
    <property type="evidence" value="ECO:0007669"/>
    <property type="project" value="UniProtKB-UniRule"/>
</dbReference>
<dbReference type="NCBIfam" id="NF011202">
    <property type="entry name" value="PRK14608.1"/>
    <property type="match status" value="1"/>
</dbReference>
<feature type="active site" evidence="10">
    <location>
        <position position="136"/>
    </location>
</feature>
<name>A0A4Y8ZTK4_9SPHN</name>
<dbReference type="Pfam" id="PF08544">
    <property type="entry name" value="GHMP_kinases_C"/>
    <property type="match status" value="1"/>
</dbReference>
<protein>
    <recommendedName>
        <fullName evidence="3 10">4-diphosphocytidyl-2-C-methyl-D-erythritol kinase</fullName>
        <shortName evidence="10">CMK</shortName>
        <ecNumber evidence="2 10">2.7.1.148</ecNumber>
    </recommendedName>
    <alternativeName>
        <fullName evidence="9 10">4-(cytidine-5'-diphospho)-2-C-methyl-D-erythritol kinase</fullName>
    </alternativeName>
</protein>
<feature type="domain" description="GHMP kinase C-terminal" evidence="12">
    <location>
        <begin position="202"/>
        <end position="260"/>
    </location>
</feature>
<dbReference type="AlphaFoldDB" id="A0A4Y8ZTK4"/>
<keyword evidence="4 10" id="KW-0808">Transferase</keyword>
<dbReference type="PIRSF" id="PIRSF010376">
    <property type="entry name" value="IspE"/>
    <property type="match status" value="1"/>
</dbReference>
<dbReference type="OrthoDB" id="9809438at2"/>
<dbReference type="UniPathway" id="UPA00056">
    <property type="reaction ID" value="UER00094"/>
</dbReference>
<dbReference type="GO" id="GO:0019288">
    <property type="term" value="P:isopentenyl diphosphate biosynthetic process, methylerythritol 4-phosphate pathway"/>
    <property type="evidence" value="ECO:0007669"/>
    <property type="project" value="UniProtKB-UniRule"/>
</dbReference>
<dbReference type="HAMAP" id="MF_00061">
    <property type="entry name" value="IspE"/>
    <property type="match status" value="1"/>
</dbReference>
<organism evidence="13 14">
    <name type="scientific">Sphingomonas parva</name>
    <dbReference type="NCBI Taxonomy" id="2555898"/>
    <lineage>
        <taxon>Bacteria</taxon>
        <taxon>Pseudomonadati</taxon>
        <taxon>Pseudomonadota</taxon>
        <taxon>Alphaproteobacteria</taxon>
        <taxon>Sphingomonadales</taxon>
        <taxon>Sphingomonadaceae</taxon>
        <taxon>Sphingomonas</taxon>
    </lineage>
</organism>
<dbReference type="InterPro" id="IPR036554">
    <property type="entry name" value="GHMP_kinase_C_sf"/>
</dbReference>
<gene>
    <name evidence="10" type="primary">ispE</name>
    <name evidence="13" type="ORF">E2493_05360</name>
</gene>
<evidence type="ECO:0000256" key="2">
    <source>
        <dbReference type="ARBA" id="ARBA00012052"/>
    </source>
</evidence>
<dbReference type="InterPro" id="IPR020568">
    <property type="entry name" value="Ribosomal_Su5_D2-typ_SF"/>
</dbReference>
<dbReference type="PANTHER" id="PTHR43527:SF2">
    <property type="entry name" value="4-DIPHOSPHOCYTIDYL-2-C-METHYL-D-ERYTHRITOL KINASE, CHLOROPLASTIC"/>
    <property type="match status" value="1"/>
</dbReference>
<sequence length="273" mass="29033">MMEETARAKLNLALHVRGREPDGYHRIETIFAFCTDGDLLRVAAGEDLGLELVGPFAAGLAAEHDNLVLRAARALAERHAPGRGARLTLDKRLPVASGIGGGSADAAAALRLLDRWWGLDLGEAGLLDIARGLGADVPACLLSRPTRGTGRGDVLEEIEDAPFRGLPALLVNPRVAVSTPAVFRAWDGVDRGPLPGDVRDGRNDLQPAAIAVAPIVADCLRLLGERFGATLVRMSGSGATCFALFDNEVDRDRAAAKMAEERPGWWRLATRLA</sequence>
<evidence type="ECO:0000313" key="13">
    <source>
        <dbReference type="EMBL" id="TFI59368.1"/>
    </source>
</evidence>
<dbReference type="SUPFAM" id="SSF55060">
    <property type="entry name" value="GHMP Kinase, C-terminal domain"/>
    <property type="match status" value="1"/>
</dbReference>
<evidence type="ECO:0000256" key="8">
    <source>
        <dbReference type="ARBA" id="ARBA00023229"/>
    </source>
</evidence>
<dbReference type="Gene3D" id="3.30.70.890">
    <property type="entry name" value="GHMP kinase, C-terminal domain"/>
    <property type="match status" value="1"/>
</dbReference>
<dbReference type="InterPro" id="IPR014721">
    <property type="entry name" value="Ribsml_uS5_D2-typ_fold_subgr"/>
</dbReference>
<dbReference type="InterPro" id="IPR013750">
    <property type="entry name" value="GHMP_kinase_C_dom"/>
</dbReference>
<dbReference type="InterPro" id="IPR006204">
    <property type="entry name" value="GHMP_kinase_N_dom"/>
</dbReference>
<evidence type="ECO:0000256" key="6">
    <source>
        <dbReference type="ARBA" id="ARBA00022777"/>
    </source>
</evidence>
<comment type="catalytic activity">
    <reaction evidence="10">
        <text>4-CDP-2-C-methyl-D-erythritol + ATP = 4-CDP-2-C-methyl-D-erythritol 2-phosphate + ADP + H(+)</text>
        <dbReference type="Rhea" id="RHEA:18437"/>
        <dbReference type="ChEBI" id="CHEBI:15378"/>
        <dbReference type="ChEBI" id="CHEBI:30616"/>
        <dbReference type="ChEBI" id="CHEBI:57823"/>
        <dbReference type="ChEBI" id="CHEBI:57919"/>
        <dbReference type="ChEBI" id="CHEBI:456216"/>
        <dbReference type="EC" id="2.7.1.148"/>
    </reaction>
</comment>
<dbReference type="Proteomes" id="UP000298213">
    <property type="component" value="Unassembled WGS sequence"/>
</dbReference>
<dbReference type="EC" id="2.7.1.148" evidence="2 10"/>
<evidence type="ECO:0000256" key="7">
    <source>
        <dbReference type="ARBA" id="ARBA00022840"/>
    </source>
</evidence>
<dbReference type="EMBL" id="SPDV01000008">
    <property type="protein sequence ID" value="TFI59368.1"/>
    <property type="molecule type" value="Genomic_DNA"/>
</dbReference>
<keyword evidence="14" id="KW-1185">Reference proteome</keyword>
<dbReference type="PANTHER" id="PTHR43527">
    <property type="entry name" value="4-DIPHOSPHOCYTIDYL-2-C-METHYL-D-ERYTHRITOL KINASE, CHLOROPLASTIC"/>
    <property type="match status" value="1"/>
</dbReference>
<dbReference type="NCBIfam" id="TIGR00154">
    <property type="entry name" value="ispE"/>
    <property type="match status" value="1"/>
</dbReference>
<dbReference type="SUPFAM" id="SSF54211">
    <property type="entry name" value="Ribosomal protein S5 domain 2-like"/>
    <property type="match status" value="1"/>
</dbReference>
<keyword evidence="5 10" id="KW-0547">Nucleotide-binding</keyword>
<evidence type="ECO:0000256" key="10">
    <source>
        <dbReference type="HAMAP-Rule" id="MF_00061"/>
    </source>
</evidence>
<keyword evidence="6 10" id="KW-0418">Kinase</keyword>
<dbReference type="Pfam" id="PF00288">
    <property type="entry name" value="GHMP_kinases_N"/>
    <property type="match status" value="1"/>
</dbReference>